<feature type="compositionally biased region" description="Low complexity" evidence="1">
    <location>
        <begin position="1"/>
        <end position="23"/>
    </location>
</feature>
<comment type="caution">
    <text evidence="2">The sequence shown here is derived from an EMBL/GenBank/DDBJ whole genome shotgun (WGS) entry which is preliminary data.</text>
</comment>
<feature type="compositionally biased region" description="Basic and acidic residues" evidence="1">
    <location>
        <begin position="56"/>
        <end position="70"/>
    </location>
</feature>
<sequence>MPSDCSPSSFSDANSDSDPNADAVDADSDSDADSAPDSSELVRAHASPRYKHFPTGHKEGITPRTARDPEPEWIQRGNQNYLWLPPDYRGIHLGTAHMQGVIAIGRYNGRVSLLGFKDI</sequence>
<evidence type="ECO:0000256" key="1">
    <source>
        <dbReference type="SAM" id="MobiDB-lite"/>
    </source>
</evidence>
<dbReference type="AlphaFoldDB" id="A0A7C8JJX4"/>
<evidence type="ECO:0000313" key="2">
    <source>
        <dbReference type="EMBL" id="KAF3113502.1"/>
    </source>
</evidence>
<proteinExistence type="predicted"/>
<accession>A0A7C8JJX4</accession>
<protein>
    <submittedName>
        <fullName evidence="2">Uncharacterized protein</fullName>
    </submittedName>
</protein>
<gene>
    <name evidence="2" type="ORF">TWF102_000161</name>
</gene>
<feature type="region of interest" description="Disordered" evidence="1">
    <location>
        <begin position="1"/>
        <end position="71"/>
    </location>
</feature>
<name>A0A7C8JJX4_ORBOL</name>
<feature type="compositionally biased region" description="Basic residues" evidence="1">
    <location>
        <begin position="46"/>
        <end position="55"/>
    </location>
</feature>
<dbReference type="EMBL" id="WIQW01000001">
    <property type="protein sequence ID" value="KAF3113502.1"/>
    <property type="molecule type" value="Genomic_DNA"/>
</dbReference>
<organism evidence="2 3">
    <name type="scientific">Orbilia oligospora</name>
    <name type="common">Nematode-trapping fungus</name>
    <name type="synonym">Arthrobotrys oligospora</name>
    <dbReference type="NCBI Taxonomy" id="2813651"/>
    <lineage>
        <taxon>Eukaryota</taxon>
        <taxon>Fungi</taxon>
        <taxon>Dikarya</taxon>
        <taxon>Ascomycota</taxon>
        <taxon>Pezizomycotina</taxon>
        <taxon>Orbiliomycetes</taxon>
        <taxon>Orbiliales</taxon>
        <taxon>Orbiliaceae</taxon>
        <taxon>Orbilia</taxon>
    </lineage>
</organism>
<feature type="compositionally biased region" description="Acidic residues" evidence="1">
    <location>
        <begin position="24"/>
        <end position="34"/>
    </location>
</feature>
<reference evidence="2 3" key="1">
    <citation type="submission" date="2019-06" db="EMBL/GenBank/DDBJ databases">
        <authorList>
            <person name="Palmer J.M."/>
        </authorList>
    </citation>
    <scope>NUCLEOTIDE SEQUENCE [LARGE SCALE GENOMIC DNA]</scope>
    <source>
        <strain evidence="2 3">TWF102</strain>
    </source>
</reference>
<dbReference type="Proteomes" id="UP000475325">
    <property type="component" value="Unassembled WGS sequence"/>
</dbReference>
<evidence type="ECO:0000313" key="3">
    <source>
        <dbReference type="Proteomes" id="UP000475325"/>
    </source>
</evidence>